<evidence type="ECO:0000313" key="4">
    <source>
        <dbReference type="Proteomes" id="UP000821853"/>
    </source>
</evidence>
<dbReference type="Proteomes" id="UP000821853">
    <property type="component" value="Unassembled WGS sequence"/>
</dbReference>
<keyword evidence="2" id="KW-0812">Transmembrane</keyword>
<gene>
    <name evidence="3" type="ORF">HPB48_011127</name>
</gene>
<keyword evidence="2" id="KW-1133">Transmembrane helix</keyword>
<accession>A0A9J6GS89</accession>
<dbReference type="SUPFAM" id="SSF103473">
    <property type="entry name" value="MFS general substrate transporter"/>
    <property type="match status" value="1"/>
</dbReference>
<dbReference type="OrthoDB" id="6499973at2759"/>
<evidence type="ECO:0000256" key="1">
    <source>
        <dbReference type="SAM" id="MobiDB-lite"/>
    </source>
</evidence>
<dbReference type="GO" id="GO:0008028">
    <property type="term" value="F:monocarboxylic acid transmembrane transporter activity"/>
    <property type="evidence" value="ECO:0007669"/>
    <property type="project" value="TreeGrafter"/>
</dbReference>
<reference evidence="3 4" key="1">
    <citation type="journal article" date="2020" name="Cell">
        <title>Large-Scale Comparative Analyses of Tick Genomes Elucidate Their Genetic Diversity and Vector Capacities.</title>
        <authorList>
            <consortium name="Tick Genome and Microbiome Consortium (TIGMIC)"/>
            <person name="Jia N."/>
            <person name="Wang J."/>
            <person name="Shi W."/>
            <person name="Du L."/>
            <person name="Sun Y."/>
            <person name="Zhan W."/>
            <person name="Jiang J.F."/>
            <person name="Wang Q."/>
            <person name="Zhang B."/>
            <person name="Ji P."/>
            <person name="Bell-Sakyi L."/>
            <person name="Cui X.M."/>
            <person name="Yuan T.T."/>
            <person name="Jiang B.G."/>
            <person name="Yang W.F."/>
            <person name="Lam T.T."/>
            <person name="Chang Q.C."/>
            <person name="Ding S.J."/>
            <person name="Wang X.J."/>
            <person name="Zhu J.G."/>
            <person name="Ruan X.D."/>
            <person name="Zhao L."/>
            <person name="Wei J.T."/>
            <person name="Ye R.Z."/>
            <person name="Que T.C."/>
            <person name="Du C.H."/>
            <person name="Zhou Y.H."/>
            <person name="Cheng J.X."/>
            <person name="Dai P.F."/>
            <person name="Guo W.B."/>
            <person name="Han X.H."/>
            <person name="Huang E.J."/>
            <person name="Li L.F."/>
            <person name="Wei W."/>
            <person name="Gao Y.C."/>
            <person name="Liu J.Z."/>
            <person name="Shao H.Z."/>
            <person name="Wang X."/>
            <person name="Wang C.C."/>
            <person name="Yang T.C."/>
            <person name="Huo Q.B."/>
            <person name="Li W."/>
            <person name="Chen H.Y."/>
            <person name="Chen S.E."/>
            <person name="Zhou L.G."/>
            <person name="Ni X.B."/>
            <person name="Tian J.H."/>
            <person name="Sheng Y."/>
            <person name="Liu T."/>
            <person name="Pan Y.S."/>
            <person name="Xia L.Y."/>
            <person name="Li J."/>
            <person name="Zhao F."/>
            <person name="Cao W.C."/>
        </authorList>
    </citation>
    <scope>NUCLEOTIDE SEQUENCE [LARGE SCALE GENOMIC DNA]</scope>
    <source>
        <strain evidence="3">HaeL-2018</strain>
    </source>
</reference>
<feature type="transmembrane region" description="Helical" evidence="2">
    <location>
        <begin position="227"/>
        <end position="247"/>
    </location>
</feature>
<feature type="transmembrane region" description="Helical" evidence="2">
    <location>
        <begin position="163"/>
        <end position="191"/>
    </location>
</feature>
<keyword evidence="4" id="KW-1185">Reference proteome</keyword>
<evidence type="ECO:0000256" key="2">
    <source>
        <dbReference type="SAM" id="Phobius"/>
    </source>
</evidence>
<evidence type="ECO:0008006" key="5">
    <source>
        <dbReference type="Google" id="ProtNLM"/>
    </source>
</evidence>
<name>A0A9J6GS89_HAELO</name>
<evidence type="ECO:0000313" key="3">
    <source>
        <dbReference type="EMBL" id="KAH9377600.1"/>
    </source>
</evidence>
<dbReference type="PANTHER" id="PTHR11360:SF303">
    <property type="entry name" value="MAJOR FACILITATOR SUPERFAMILY (MFS) PROFILE DOMAIN-CONTAINING PROTEIN"/>
    <property type="match status" value="1"/>
</dbReference>
<feature type="transmembrane region" description="Helical" evidence="2">
    <location>
        <begin position="291"/>
        <end position="309"/>
    </location>
</feature>
<dbReference type="AlphaFoldDB" id="A0A9J6GS89"/>
<dbReference type="InterPro" id="IPR036259">
    <property type="entry name" value="MFS_trans_sf"/>
</dbReference>
<feature type="transmembrane region" description="Helical" evidence="2">
    <location>
        <begin position="12"/>
        <end position="31"/>
    </location>
</feature>
<dbReference type="PANTHER" id="PTHR11360">
    <property type="entry name" value="MONOCARBOXYLATE TRANSPORTER"/>
    <property type="match status" value="1"/>
</dbReference>
<feature type="region of interest" description="Disordered" evidence="1">
    <location>
        <begin position="71"/>
        <end position="91"/>
    </location>
</feature>
<dbReference type="VEuPathDB" id="VectorBase:HLOH_049320"/>
<keyword evidence="2" id="KW-0472">Membrane</keyword>
<organism evidence="3 4">
    <name type="scientific">Haemaphysalis longicornis</name>
    <name type="common">Bush tick</name>
    <dbReference type="NCBI Taxonomy" id="44386"/>
    <lineage>
        <taxon>Eukaryota</taxon>
        <taxon>Metazoa</taxon>
        <taxon>Ecdysozoa</taxon>
        <taxon>Arthropoda</taxon>
        <taxon>Chelicerata</taxon>
        <taxon>Arachnida</taxon>
        <taxon>Acari</taxon>
        <taxon>Parasitiformes</taxon>
        <taxon>Ixodida</taxon>
        <taxon>Ixodoidea</taxon>
        <taxon>Ixodidae</taxon>
        <taxon>Haemaphysalinae</taxon>
        <taxon>Haemaphysalis</taxon>
    </lineage>
</organism>
<sequence length="310" mass="33154">MSLLVVNFGLKRTFILLGVVVMNVSPLALFLKAPEVLCCSCHKAAHLTPTSRLLKGQPYPKYVEENSKKDRTACIKNSSASQPQEERNDRNSHLYTKKVASISESVGKDLSVTKTTDENRAIKLTGASTISELPHLNVPYKRQGGVSHAVSVRQGLGKAMKTAVFYVIVAVYVIFDYTSVAVRATFVAFAMDKGSLRHEAESLIMYEAFGGLVGRLVLPWLSDTLRLRRGVATAACLAALSACLALLTGATSHVAVALVVVASSLPTGFIASMKPVMMADYIGLENLGATWSLAGAFTVPLLLANPAIIG</sequence>
<proteinExistence type="predicted"/>
<feature type="transmembrane region" description="Helical" evidence="2">
    <location>
        <begin position="254"/>
        <end position="271"/>
    </location>
</feature>
<comment type="caution">
    <text evidence="3">The sequence shown here is derived from an EMBL/GenBank/DDBJ whole genome shotgun (WGS) entry which is preliminary data.</text>
</comment>
<dbReference type="Gene3D" id="1.20.1250.20">
    <property type="entry name" value="MFS general substrate transporter like domains"/>
    <property type="match status" value="1"/>
</dbReference>
<dbReference type="InterPro" id="IPR050327">
    <property type="entry name" value="Proton-linked_MCT"/>
</dbReference>
<dbReference type="EMBL" id="JABSTR010000008">
    <property type="protein sequence ID" value="KAH9377600.1"/>
    <property type="molecule type" value="Genomic_DNA"/>
</dbReference>
<protein>
    <recommendedName>
        <fullName evidence="5">Monocarboxylate transporter</fullName>
    </recommendedName>
</protein>